<keyword evidence="2" id="KW-1185">Reference proteome</keyword>
<dbReference type="RefSeq" id="YP_009322963.1">
    <property type="nucleotide sequence ID" value="NC_031927.1"/>
</dbReference>
<protein>
    <submittedName>
        <fullName evidence="1">Uncharacterized protein</fullName>
    </submittedName>
</protein>
<organism evidence="1 2">
    <name type="scientific">Synechococcus phage S-CAM7</name>
    <dbReference type="NCBI Taxonomy" id="1883368"/>
    <lineage>
        <taxon>Viruses</taxon>
        <taxon>Duplodnaviria</taxon>
        <taxon>Heunggongvirae</taxon>
        <taxon>Uroviricota</taxon>
        <taxon>Caudoviricetes</taxon>
        <taxon>Pantevenvirales</taxon>
        <taxon>Kyanoviridae</taxon>
        <taxon>Mazuvirus</taxon>
        <taxon>Mazuvirus scam7</taxon>
    </lineage>
</organism>
<dbReference type="Proteomes" id="UP000203902">
    <property type="component" value="Segment"/>
</dbReference>
<evidence type="ECO:0000313" key="1">
    <source>
        <dbReference type="EMBL" id="AOV61954.1"/>
    </source>
</evidence>
<name>A0A1D8KTR9_9CAUD</name>
<proteinExistence type="predicted"/>
<evidence type="ECO:0000313" key="2">
    <source>
        <dbReference type="Proteomes" id="UP000203902"/>
    </source>
</evidence>
<sequence>MTHDYKETLYINLFNILRELTEHESPEVIFDRIVEDFAMSAEYHMGQADTFKSMLDTFRHDNPTETIPEFKVTDPKVVIEDLYGGITDINKQYMLEDRDKLMDFLNGRTDI</sequence>
<gene>
    <name evidence="1" type="ORF">C490910_030</name>
</gene>
<dbReference type="GeneID" id="30308084"/>
<dbReference type="EMBL" id="KU686212">
    <property type="protein sequence ID" value="AOV61954.1"/>
    <property type="molecule type" value="Genomic_DNA"/>
</dbReference>
<dbReference type="KEGG" id="vg:30308084"/>
<dbReference type="OrthoDB" id="39780at10239"/>
<accession>A0A1D8KTR9</accession>
<reference evidence="1 2" key="1">
    <citation type="journal article" date="2016" name="Virology">
        <title>The genomic content and context of auxiliary metabolic genes in marine cyanomyoviruses.</title>
        <authorList>
            <person name="Crummett L.T."/>
            <person name="Puxty R.J."/>
            <person name="Weihe C."/>
            <person name="Marston M.F."/>
            <person name="Martiny J.B."/>
        </authorList>
    </citation>
    <scope>NUCLEOTIDE SEQUENCE [LARGE SCALE GENOMIC DNA]</scope>
    <source>
        <strain evidence="1">0910CC49</strain>
    </source>
</reference>